<organism evidence="2 3">
    <name type="scientific">Sphaeroforma arctica JP610</name>
    <dbReference type="NCBI Taxonomy" id="667725"/>
    <lineage>
        <taxon>Eukaryota</taxon>
        <taxon>Ichthyosporea</taxon>
        <taxon>Ichthyophonida</taxon>
        <taxon>Sphaeroforma</taxon>
    </lineage>
</organism>
<dbReference type="GeneID" id="25904331"/>
<keyword evidence="3" id="KW-1185">Reference proteome</keyword>
<evidence type="ECO:0000313" key="3">
    <source>
        <dbReference type="Proteomes" id="UP000054560"/>
    </source>
</evidence>
<keyword evidence="1" id="KW-0175">Coiled coil</keyword>
<gene>
    <name evidence="2" type="ORF">SARC_03827</name>
</gene>
<dbReference type="RefSeq" id="XP_014157835.1">
    <property type="nucleotide sequence ID" value="XM_014302360.1"/>
</dbReference>
<name>A0A0L0G6S0_9EUKA</name>
<reference evidence="2 3" key="1">
    <citation type="submission" date="2011-02" db="EMBL/GenBank/DDBJ databases">
        <title>The Genome Sequence of Sphaeroforma arctica JP610.</title>
        <authorList>
            <consortium name="The Broad Institute Genome Sequencing Platform"/>
            <person name="Russ C."/>
            <person name="Cuomo C."/>
            <person name="Young S.K."/>
            <person name="Zeng Q."/>
            <person name="Gargeya S."/>
            <person name="Alvarado L."/>
            <person name="Berlin A."/>
            <person name="Chapman S.B."/>
            <person name="Chen Z."/>
            <person name="Freedman E."/>
            <person name="Gellesch M."/>
            <person name="Goldberg J."/>
            <person name="Griggs A."/>
            <person name="Gujja S."/>
            <person name="Heilman E."/>
            <person name="Heiman D."/>
            <person name="Howarth C."/>
            <person name="Mehta T."/>
            <person name="Neiman D."/>
            <person name="Pearson M."/>
            <person name="Roberts A."/>
            <person name="Saif S."/>
            <person name="Shea T."/>
            <person name="Shenoy N."/>
            <person name="Sisk P."/>
            <person name="Stolte C."/>
            <person name="Sykes S."/>
            <person name="White J."/>
            <person name="Yandava C."/>
            <person name="Burger G."/>
            <person name="Gray M.W."/>
            <person name="Holland P.W.H."/>
            <person name="King N."/>
            <person name="Lang F.B.F."/>
            <person name="Roger A.J."/>
            <person name="Ruiz-Trillo I."/>
            <person name="Haas B."/>
            <person name="Nusbaum C."/>
            <person name="Birren B."/>
        </authorList>
    </citation>
    <scope>NUCLEOTIDE SEQUENCE [LARGE SCALE GENOMIC DNA]</scope>
    <source>
        <strain evidence="2 3">JP610</strain>
    </source>
</reference>
<sequence length="96" mass="10983">MAKSQQIEFNAKPDAKADRAAIITLLEAAVQRRSLEAPLTDEEIRSRIAEKTKLMEELTKRVEESEAKITENQKRFDELHKLISEGETGGFDTYKF</sequence>
<dbReference type="AlphaFoldDB" id="A0A0L0G6S0"/>
<feature type="coiled-coil region" evidence="1">
    <location>
        <begin position="48"/>
        <end position="75"/>
    </location>
</feature>
<evidence type="ECO:0000313" key="2">
    <source>
        <dbReference type="EMBL" id="KNC83933.1"/>
    </source>
</evidence>
<protein>
    <submittedName>
        <fullName evidence="2">Uncharacterized protein</fullName>
    </submittedName>
</protein>
<dbReference type="EMBL" id="KQ241799">
    <property type="protein sequence ID" value="KNC83933.1"/>
    <property type="molecule type" value="Genomic_DNA"/>
</dbReference>
<dbReference type="Proteomes" id="UP000054560">
    <property type="component" value="Unassembled WGS sequence"/>
</dbReference>
<proteinExistence type="predicted"/>
<accession>A0A0L0G6S0</accession>
<evidence type="ECO:0000256" key="1">
    <source>
        <dbReference type="SAM" id="Coils"/>
    </source>
</evidence>